<dbReference type="PANTHER" id="PTHR43004">
    <property type="entry name" value="TRK SYSTEM POTASSIUM UPTAKE PROTEIN"/>
    <property type="match status" value="1"/>
</dbReference>
<dbReference type="SUPFAM" id="SSF51905">
    <property type="entry name" value="FAD/NAD(P)-binding domain"/>
    <property type="match status" value="1"/>
</dbReference>
<accession>A0ABP6Z3D1</accession>
<dbReference type="Pfam" id="PF01494">
    <property type="entry name" value="FAD_binding_3"/>
    <property type="match status" value="1"/>
</dbReference>
<dbReference type="Pfam" id="PF21274">
    <property type="entry name" value="Rng_hyd_C"/>
    <property type="match status" value="1"/>
</dbReference>
<evidence type="ECO:0000256" key="1">
    <source>
        <dbReference type="ARBA" id="ARBA00001974"/>
    </source>
</evidence>
<dbReference type="InterPro" id="IPR050641">
    <property type="entry name" value="RIFMO-like"/>
</dbReference>
<dbReference type="EMBL" id="BAABDQ010000032">
    <property type="protein sequence ID" value="GAA3597732.1"/>
    <property type="molecule type" value="Genomic_DNA"/>
</dbReference>
<keyword evidence="2" id="KW-0285">Flavoprotein</keyword>
<feature type="domain" description="FAD-binding" evidence="4">
    <location>
        <begin position="3"/>
        <end position="362"/>
    </location>
</feature>
<protein>
    <submittedName>
        <fullName evidence="5">FAD-dependent monooxygenase</fullName>
    </submittedName>
</protein>
<dbReference type="GO" id="GO:0004497">
    <property type="term" value="F:monooxygenase activity"/>
    <property type="evidence" value="ECO:0007669"/>
    <property type="project" value="UniProtKB-KW"/>
</dbReference>
<dbReference type="Gene3D" id="3.50.50.60">
    <property type="entry name" value="FAD/NAD(P)-binding domain"/>
    <property type="match status" value="2"/>
</dbReference>
<sequence>MWDVIVAGGGPVGLFLAAELRLAGASVVVLERLERPDPDKDEGDRGVQARTLQTLRLRGLLDAVLRRAGAAEGPVFADFAGPPGDDAPGDLRTLAEQWTAQRLKGHLAFLPLLDEDGGLADVPAQAAVWQGRLERVLEERALALGAEVRRGRQVTDVRDDGGGVVATLAGGEQVRAAYLVGCDGGHSQVRRVCGFDFPGADAAMLALLGTAELADPDALTPGIHRTGGGLLFVEPPPGQIVTVEFGVPQPDRRTPVTREEFEASLRRVSGADVEVIRLSKATRVTDHARQVSAYRRGRVLLAGDAAHVHSPMGGQGLNLGLQDAANLGWKLGLVAAGLVPETLLDSYTAERHPIGATVLRNTKAQTALLRPDPHSSALRELVAEIIEHPQTKRHLVEMLSGIGLRVPHTGSHPLAGRFVPVALDGTDGLGDLLAQGRGLLLDLTRDGAAGAEAAGWRDRVNVSRLRPDGLDDHPQALLVRPDGYVAWGADGADPAGLRAALTRWFGPALT</sequence>
<evidence type="ECO:0000256" key="2">
    <source>
        <dbReference type="ARBA" id="ARBA00022630"/>
    </source>
</evidence>
<name>A0ABP6Z3D1_9ACTN</name>
<organism evidence="5 6">
    <name type="scientific">Nonomuraea rosea</name>
    <dbReference type="NCBI Taxonomy" id="638574"/>
    <lineage>
        <taxon>Bacteria</taxon>
        <taxon>Bacillati</taxon>
        <taxon>Actinomycetota</taxon>
        <taxon>Actinomycetes</taxon>
        <taxon>Streptosporangiales</taxon>
        <taxon>Streptosporangiaceae</taxon>
        <taxon>Nonomuraea</taxon>
    </lineage>
</organism>
<evidence type="ECO:0000256" key="3">
    <source>
        <dbReference type="ARBA" id="ARBA00022827"/>
    </source>
</evidence>
<dbReference type="InterPro" id="IPR002938">
    <property type="entry name" value="FAD-bd"/>
</dbReference>
<evidence type="ECO:0000313" key="5">
    <source>
        <dbReference type="EMBL" id="GAA3597732.1"/>
    </source>
</evidence>
<comment type="cofactor">
    <cofactor evidence="1">
        <name>FAD</name>
        <dbReference type="ChEBI" id="CHEBI:57692"/>
    </cofactor>
</comment>
<proteinExistence type="predicted"/>
<dbReference type="InterPro" id="IPR036188">
    <property type="entry name" value="FAD/NAD-bd_sf"/>
</dbReference>
<keyword evidence="6" id="KW-1185">Reference proteome</keyword>
<dbReference type="PRINTS" id="PR00420">
    <property type="entry name" value="RNGMNOXGNASE"/>
</dbReference>
<dbReference type="RefSeq" id="WP_345572717.1">
    <property type="nucleotide sequence ID" value="NZ_BAABDQ010000032.1"/>
</dbReference>
<dbReference type="PANTHER" id="PTHR43004:SF19">
    <property type="entry name" value="BINDING MONOOXYGENASE, PUTATIVE (JCVI)-RELATED"/>
    <property type="match status" value="1"/>
</dbReference>
<keyword evidence="5" id="KW-0560">Oxidoreductase</keyword>
<evidence type="ECO:0000313" key="6">
    <source>
        <dbReference type="Proteomes" id="UP001500630"/>
    </source>
</evidence>
<dbReference type="Gene3D" id="3.40.30.120">
    <property type="match status" value="1"/>
</dbReference>
<evidence type="ECO:0000259" key="4">
    <source>
        <dbReference type="Pfam" id="PF01494"/>
    </source>
</evidence>
<keyword evidence="5" id="KW-0503">Monooxygenase</keyword>
<dbReference type="Proteomes" id="UP001500630">
    <property type="component" value="Unassembled WGS sequence"/>
</dbReference>
<keyword evidence="3" id="KW-0274">FAD</keyword>
<reference evidence="6" key="1">
    <citation type="journal article" date="2019" name="Int. J. Syst. Evol. Microbiol.">
        <title>The Global Catalogue of Microorganisms (GCM) 10K type strain sequencing project: providing services to taxonomists for standard genome sequencing and annotation.</title>
        <authorList>
            <consortium name="The Broad Institute Genomics Platform"/>
            <consortium name="The Broad Institute Genome Sequencing Center for Infectious Disease"/>
            <person name="Wu L."/>
            <person name="Ma J."/>
        </authorList>
    </citation>
    <scope>NUCLEOTIDE SEQUENCE [LARGE SCALE GENOMIC DNA]</scope>
    <source>
        <strain evidence="6">JCM 17326</strain>
    </source>
</reference>
<gene>
    <name evidence="5" type="ORF">GCM10022419_096310</name>
</gene>
<comment type="caution">
    <text evidence="5">The sequence shown here is derived from an EMBL/GenBank/DDBJ whole genome shotgun (WGS) entry which is preliminary data.</text>
</comment>